<dbReference type="GO" id="GO:0005524">
    <property type="term" value="F:ATP binding"/>
    <property type="evidence" value="ECO:0007669"/>
    <property type="project" value="UniProtKB-KW"/>
</dbReference>
<dbReference type="Gene3D" id="3.40.50.300">
    <property type="entry name" value="P-loop containing nucleotide triphosphate hydrolases"/>
    <property type="match status" value="1"/>
</dbReference>
<gene>
    <name evidence="7" type="ORF">FA15DRAFT_663708</name>
</gene>
<dbReference type="PANTHER" id="PTHR45626">
    <property type="entry name" value="TRANSCRIPTION TERMINATION FACTOR 2-RELATED"/>
    <property type="match status" value="1"/>
</dbReference>
<dbReference type="SMART" id="SM00487">
    <property type="entry name" value="DEXDc"/>
    <property type="match status" value="1"/>
</dbReference>
<proteinExistence type="predicted"/>
<evidence type="ECO:0000313" key="7">
    <source>
        <dbReference type="EMBL" id="TFK30303.1"/>
    </source>
</evidence>
<protein>
    <submittedName>
        <fullName evidence="7">Uncharacterized protein</fullName>
    </submittedName>
</protein>
<dbReference type="Proteomes" id="UP000307440">
    <property type="component" value="Unassembled WGS sequence"/>
</dbReference>
<dbReference type="GO" id="GO:0016787">
    <property type="term" value="F:hydrolase activity"/>
    <property type="evidence" value="ECO:0007669"/>
    <property type="project" value="UniProtKB-KW"/>
</dbReference>
<dbReference type="OrthoDB" id="2801544at2759"/>
<dbReference type="SMART" id="SM00490">
    <property type="entry name" value="HELICc"/>
    <property type="match status" value="1"/>
</dbReference>
<evidence type="ECO:0000256" key="2">
    <source>
        <dbReference type="ARBA" id="ARBA00022801"/>
    </source>
</evidence>
<dbReference type="Pfam" id="PF00176">
    <property type="entry name" value="SNF2-rel_dom"/>
    <property type="match status" value="1"/>
</dbReference>
<feature type="compositionally biased region" description="Low complexity" evidence="4">
    <location>
        <begin position="933"/>
        <end position="943"/>
    </location>
</feature>
<dbReference type="PANTHER" id="PTHR45626:SF51">
    <property type="entry name" value="SNF2-RELATED DOMAIN-CONTAINING PROTEIN"/>
    <property type="match status" value="1"/>
</dbReference>
<evidence type="ECO:0000259" key="6">
    <source>
        <dbReference type="PROSITE" id="PS51194"/>
    </source>
</evidence>
<feature type="compositionally biased region" description="Polar residues" evidence="4">
    <location>
        <begin position="1255"/>
        <end position="1271"/>
    </location>
</feature>
<keyword evidence="8" id="KW-1185">Reference proteome</keyword>
<sequence>MSSTTTCTSCCLKCANARPGPETRIDPEAFGLDNLLRLGTISITLGEDSRPEIYCEHVHASDGWHPYGGTAKFLPLTSLADVRTCQGLEFLVKHQFIDATYRIHKTGRLIARIYLIPYDLPGARGVLHNRKDVVLGPGKRYLQSLLPRVVADWEGNDDAAQSALPDTKDGRTLAEIYSELCSPDPGLVRGYGDISSRLQNHDDDLAGLGLRSELYGYQRMSVATLLEHELSEKSVPNPLYIPLSSLDGKPYYFQPGTSEVLLEKQMVTPGKGGILCEELGTGKTVMIIALILATLHQLPSPEESLLDDRPILTPLSFRHFPSSECVLARKRLGHNAEPTGDRVPSLVEMLLHRIRTAPDNNVPNLNIPAGERRSLRLSSSEEHFEKLPFSDLCNANVPFYFHHLGEPERTKRGNNATGPKRMYLSAATLVVVPANLLSQWDREIIKHAELPLRTLIARTKTEMPPVRELATNYDVILMTYNRFTVEATQRNTMKLHSWKTCQCPEFPGSRVPNCRCQVTNVSPFLQIRWKRLVIDEGHVSASLTTTLTPFAKLLSVERRWIVTGTPTTNLLGLGLGKRTIEESTGAYEDDDILAVDEAYMQVDSHDTFLGSSGHTPLSSSSSKDNFTSAHDMHPSASQSPAPETQRRVWNKYDRGDLRKLGNMITHFVAVPQFAGDPKLMTTNIIEPLLDRNGPRPGSIPVLNQIMNMVMIRHRVEDVEKDVVLPPLVHESVLLELDPLSVISYNALQAIIAINAVDSERKDQDYLFHPSNAEYLQETVKNMSQLMFWRVDEQLYNVKELAASAPRHIKMAMERGASAQDMKLLHEAFRHVMIAANDELWEAVQQHEDVLYRIYSMPQTVFDAWRRTPNVQLPDDPSFMGYLHADRLVKMYHILLQKPLISELELVNMGHQIAHQDAMLRQAYQNSQRKHNKSGSSTSKKQSQVPGAETASSHGHSQIADSAVKKAGAKETLREMQTELGHSMALLEKAADDDSIESISSTPNPGEHRSKLSKLASASCLVPVRIGSSTSTELNYIIKEVMQHSATEKFLIFSDSELTLAHVAEALKIIHVKFLRFTAQIPAEHREQMVLTFETCQPYRVFLMELKHGARGLNLVSASRVIFCEPVWHADVESQAMKRVHRIGQTRPITVKTLAIKGTAEEAVVSRRHALHNIHDKLPKLIEEPVMRDFIANPKFIQYAPQSTGPQIEIPLVDLPALDTTNSIKVKIRRLPSDTVPRKRITLGDPIISGDEESRLTSSIQSKREGTTQANQPEADDERPAKRKRTVRFA</sequence>
<dbReference type="InterPro" id="IPR000330">
    <property type="entry name" value="SNF2_N"/>
</dbReference>
<dbReference type="GO" id="GO:0006281">
    <property type="term" value="P:DNA repair"/>
    <property type="evidence" value="ECO:0007669"/>
    <property type="project" value="TreeGrafter"/>
</dbReference>
<dbReference type="Gene3D" id="3.40.50.10810">
    <property type="entry name" value="Tandem AAA-ATPase domain"/>
    <property type="match status" value="1"/>
</dbReference>
<dbReference type="GO" id="GO:0008094">
    <property type="term" value="F:ATP-dependent activity, acting on DNA"/>
    <property type="evidence" value="ECO:0007669"/>
    <property type="project" value="TreeGrafter"/>
</dbReference>
<keyword evidence="1" id="KW-0547">Nucleotide-binding</keyword>
<feature type="region of interest" description="Disordered" evidence="4">
    <location>
        <begin position="610"/>
        <end position="646"/>
    </location>
</feature>
<evidence type="ECO:0000259" key="5">
    <source>
        <dbReference type="PROSITE" id="PS51192"/>
    </source>
</evidence>
<dbReference type="STRING" id="230819.A0A5C3LCX9"/>
<dbReference type="InterPro" id="IPR001650">
    <property type="entry name" value="Helicase_C-like"/>
</dbReference>
<organism evidence="7 8">
    <name type="scientific">Coprinopsis marcescibilis</name>
    <name type="common">Agaric fungus</name>
    <name type="synonym">Psathyrella marcescibilis</name>
    <dbReference type="NCBI Taxonomy" id="230819"/>
    <lineage>
        <taxon>Eukaryota</taxon>
        <taxon>Fungi</taxon>
        <taxon>Dikarya</taxon>
        <taxon>Basidiomycota</taxon>
        <taxon>Agaricomycotina</taxon>
        <taxon>Agaricomycetes</taxon>
        <taxon>Agaricomycetidae</taxon>
        <taxon>Agaricales</taxon>
        <taxon>Agaricineae</taxon>
        <taxon>Psathyrellaceae</taxon>
        <taxon>Coprinopsis</taxon>
    </lineage>
</organism>
<feature type="compositionally biased region" description="Polar residues" evidence="4">
    <location>
        <begin position="949"/>
        <end position="959"/>
    </location>
</feature>
<dbReference type="InterPro" id="IPR027417">
    <property type="entry name" value="P-loop_NTPase"/>
</dbReference>
<feature type="region of interest" description="Disordered" evidence="4">
    <location>
        <begin position="1240"/>
        <end position="1289"/>
    </location>
</feature>
<name>A0A5C3LCX9_COPMA</name>
<dbReference type="PROSITE" id="PS51194">
    <property type="entry name" value="HELICASE_CTER"/>
    <property type="match status" value="1"/>
</dbReference>
<keyword evidence="3" id="KW-0067">ATP-binding</keyword>
<keyword evidence="2" id="KW-0378">Hydrolase</keyword>
<dbReference type="GO" id="GO:0005634">
    <property type="term" value="C:nucleus"/>
    <property type="evidence" value="ECO:0007669"/>
    <property type="project" value="TreeGrafter"/>
</dbReference>
<evidence type="ECO:0000256" key="4">
    <source>
        <dbReference type="SAM" id="MobiDB-lite"/>
    </source>
</evidence>
<dbReference type="InterPro" id="IPR014001">
    <property type="entry name" value="Helicase_ATP-bd"/>
</dbReference>
<feature type="domain" description="Helicase C-terminal" evidence="6">
    <location>
        <begin position="1032"/>
        <end position="1189"/>
    </location>
</feature>
<dbReference type="SUPFAM" id="SSF52540">
    <property type="entry name" value="P-loop containing nucleoside triphosphate hydrolases"/>
    <property type="match status" value="2"/>
</dbReference>
<reference evidence="7 8" key="1">
    <citation type="journal article" date="2019" name="Nat. Ecol. Evol.">
        <title>Megaphylogeny resolves global patterns of mushroom evolution.</title>
        <authorList>
            <person name="Varga T."/>
            <person name="Krizsan K."/>
            <person name="Foldi C."/>
            <person name="Dima B."/>
            <person name="Sanchez-Garcia M."/>
            <person name="Sanchez-Ramirez S."/>
            <person name="Szollosi G.J."/>
            <person name="Szarkandi J.G."/>
            <person name="Papp V."/>
            <person name="Albert L."/>
            <person name="Andreopoulos W."/>
            <person name="Angelini C."/>
            <person name="Antonin V."/>
            <person name="Barry K.W."/>
            <person name="Bougher N.L."/>
            <person name="Buchanan P."/>
            <person name="Buyck B."/>
            <person name="Bense V."/>
            <person name="Catcheside P."/>
            <person name="Chovatia M."/>
            <person name="Cooper J."/>
            <person name="Damon W."/>
            <person name="Desjardin D."/>
            <person name="Finy P."/>
            <person name="Geml J."/>
            <person name="Haridas S."/>
            <person name="Hughes K."/>
            <person name="Justo A."/>
            <person name="Karasinski D."/>
            <person name="Kautmanova I."/>
            <person name="Kiss B."/>
            <person name="Kocsube S."/>
            <person name="Kotiranta H."/>
            <person name="LaButti K.M."/>
            <person name="Lechner B.E."/>
            <person name="Liimatainen K."/>
            <person name="Lipzen A."/>
            <person name="Lukacs Z."/>
            <person name="Mihaltcheva S."/>
            <person name="Morgado L.N."/>
            <person name="Niskanen T."/>
            <person name="Noordeloos M.E."/>
            <person name="Ohm R.A."/>
            <person name="Ortiz-Santana B."/>
            <person name="Ovrebo C."/>
            <person name="Racz N."/>
            <person name="Riley R."/>
            <person name="Savchenko A."/>
            <person name="Shiryaev A."/>
            <person name="Soop K."/>
            <person name="Spirin V."/>
            <person name="Szebenyi C."/>
            <person name="Tomsovsky M."/>
            <person name="Tulloss R.E."/>
            <person name="Uehling J."/>
            <person name="Grigoriev I.V."/>
            <person name="Vagvolgyi C."/>
            <person name="Papp T."/>
            <person name="Martin F.M."/>
            <person name="Miettinen O."/>
            <person name="Hibbett D.S."/>
            <person name="Nagy L.G."/>
        </authorList>
    </citation>
    <scope>NUCLEOTIDE SEQUENCE [LARGE SCALE GENOMIC DNA]</scope>
    <source>
        <strain evidence="7 8">CBS 121175</strain>
    </source>
</reference>
<dbReference type="InterPro" id="IPR049730">
    <property type="entry name" value="SNF2/RAD54-like_C"/>
</dbReference>
<feature type="domain" description="Helicase ATP-binding" evidence="5">
    <location>
        <begin position="428"/>
        <end position="584"/>
    </location>
</feature>
<feature type="region of interest" description="Disordered" evidence="4">
    <location>
        <begin position="991"/>
        <end position="1010"/>
    </location>
</feature>
<evidence type="ECO:0000256" key="3">
    <source>
        <dbReference type="ARBA" id="ARBA00022840"/>
    </source>
</evidence>
<evidence type="ECO:0000256" key="1">
    <source>
        <dbReference type="ARBA" id="ARBA00022741"/>
    </source>
</evidence>
<dbReference type="EMBL" id="ML210147">
    <property type="protein sequence ID" value="TFK30303.1"/>
    <property type="molecule type" value="Genomic_DNA"/>
</dbReference>
<dbReference type="PROSITE" id="PS51192">
    <property type="entry name" value="HELICASE_ATP_BIND_1"/>
    <property type="match status" value="1"/>
</dbReference>
<dbReference type="InterPro" id="IPR050628">
    <property type="entry name" value="SNF2_RAD54_helicase_TF"/>
</dbReference>
<evidence type="ECO:0000313" key="8">
    <source>
        <dbReference type="Proteomes" id="UP000307440"/>
    </source>
</evidence>
<feature type="compositionally biased region" description="Basic residues" evidence="4">
    <location>
        <begin position="1280"/>
        <end position="1289"/>
    </location>
</feature>
<dbReference type="Pfam" id="PF00271">
    <property type="entry name" value="Helicase_C"/>
    <property type="match status" value="1"/>
</dbReference>
<dbReference type="CDD" id="cd18793">
    <property type="entry name" value="SF2_C_SNF"/>
    <property type="match status" value="1"/>
</dbReference>
<accession>A0A5C3LCX9</accession>
<feature type="compositionally biased region" description="Low complexity" evidence="4">
    <location>
        <begin position="611"/>
        <end position="622"/>
    </location>
</feature>
<feature type="region of interest" description="Disordered" evidence="4">
    <location>
        <begin position="923"/>
        <end position="970"/>
    </location>
</feature>
<dbReference type="InterPro" id="IPR038718">
    <property type="entry name" value="SNF2-like_sf"/>
</dbReference>